<organism evidence="1">
    <name type="scientific">Rhizophora mucronata</name>
    <name type="common">Asiatic mangrove</name>
    <dbReference type="NCBI Taxonomy" id="61149"/>
    <lineage>
        <taxon>Eukaryota</taxon>
        <taxon>Viridiplantae</taxon>
        <taxon>Streptophyta</taxon>
        <taxon>Embryophyta</taxon>
        <taxon>Tracheophyta</taxon>
        <taxon>Spermatophyta</taxon>
        <taxon>Magnoliopsida</taxon>
        <taxon>eudicotyledons</taxon>
        <taxon>Gunneridae</taxon>
        <taxon>Pentapetalae</taxon>
        <taxon>rosids</taxon>
        <taxon>fabids</taxon>
        <taxon>Malpighiales</taxon>
        <taxon>Rhizophoraceae</taxon>
        <taxon>Rhizophora</taxon>
    </lineage>
</organism>
<evidence type="ECO:0000313" key="1">
    <source>
        <dbReference type="EMBL" id="MBX35760.1"/>
    </source>
</evidence>
<sequence length="57" mass="7032">MNEAYRNSVFKLVFEANNLSMKKGLMEMCLHFVLWKYIYQVQRIEVLYFYSLNCHFK</sequence>
<dbReference type="EMBL" id="GGEC01055276">
    <property type="protein sequence ID" value="MBX35760.1"/>
    <property type="molecule type" value="Transcribed_RNA"/>
</dbReference>
<dbReference type="AlphaFoldDB" id="A0A2P2MZV9"/>
<name>A0A2P2MZV9_RHIMU</name>
<accession>A0A2P2MZV9</accession>
<proteinExistence type="predicted"/>
<reference evidence="1" key="1">
    <citation type="submission" date="2018-02" db="EMBL/GenBank/DDBJ databases">
        <title>Rhizophora mucronata_Transcriptome.</title>
        <authorList>
            <person name="Meera S.P."/>
            <person name="Sreeshan A."/>
            <person name="Augustine A."/>
        </authorList>
    </citation>
    <scope>NUCLEOTIDE SEQUENCE</scope>
    <source>
        <tissue evidence="1">Leaf</tissue>
    </source>
</reference>
<protein>
    <submittedName>
        <fullName evidence="1">Uncharacterized protein</fullName>
    </submittedName>
</protein>